<evidence type="ECO:0000256" key="5">
    <source>
        <dbReference type="ARBA" id="ARBA00023002"/>
    </source>
</evidence>
<dbReference type="AlphaFoldDB" id="A0AAE0H789"/>
<dbReference type="GO" id="GO:0005506">
    <property type="term" value="F:iron ion binding"/>
    <property type="evidence" value="ECO:0007669"/>
    <property type="project" value="InterPro"/>
</dbReference>
<evidence type="ECO:0000256" key="9">
    <source>
        <dbReference type="SAM" id="Phobius"/>
    </source>
</evidence>
<dbReference type="InterPro" id="IPR001128">
    <property type="entry name" value="Cyt_P450"/>
</dbReference>
<evidence type="ECO:0000256" key="8">
    <source>
        <dbReference type="PIRSR" id="PIRSR602403-1"/>
    </source>
</evidence>
<comment type="similarity">
    <text evidence="2">Belongs to the cytochrome P450 family.</text>
</comment>
<keyword evidence="9" id="KW-1133">Transmembrane helix</keyword>
<dbReference type="GO" id="GO:0016705">
    <property type="term" value="F:oxidoreductase activity, acting on paired donors, with incorporation or reduction of molecular oxygen"/>
    <property type="evidence" value="ECO:0007669"/>
    <property type="project" value="InterPro"/>
</dbReference>
<keyword evidence="7" id="KW-0503">Monooxygenase</keyword>
<accession>A0AAE0H789</accession>
<evidence type="ECO:0000256" key="7">
    <source>
        <dbReference type="ARBA" id="ARBA00023033"/>
    </source>
</evidence>
<keyword evidence="3 8" id="KW-0349">Heme</keyword>
<dbReference type="InterPro" id="IPR002403">
    <property type="entry name" value="Cyt_P450_E_grp-IV"/>
</dbReference>
<dbReference type="InterPro" id="IPR036396">
    <property type="entry name" value="Cyt_P450_sf"/>
</dbReference>
<comment type="caution">
    <text evidence="10">The sequence shown here is derived from an EMBL/GenBank/DDBJ whole genome shotgun (WGS) entry which is preliminary data.</text>
</comment>
<dbReference type="GO" id="GO:0020037">
    <property type="term" value="F:heme binding"/>
    <property type="evidence" value="ECO:0007669"/>
    <property type="project" value="InterPro"/>
</dbReference>
<dbReference type="PANTHER" id="PTHR24286:SF24">
    <property type="entry name" value="LANOSTEROL 14-ALPHA DEMETHYLASE"/>
    <property type="match status" value="1"/>
</dbReference>
<name>A0AAE0H789_9PEZI</name>
<reference evidence="10" key="2">
    <citation type="submission" date="2023-06" db="EMBL/GenBank/DDBJ databases">
        <authorList>
            <consortium name="Lawrence Berkeley National Laboratory"/>
            <person name="Haridas S."/>
            <person name="Hensen N."/>
            <person name="Bonometti L."/>
            <person name="Westerberg I."/>
            <person name="Brannstrom I.O."/>
            <person name="Guillou S."/>
            <person name="Cros-Aarteil S."/>
            <person name="Calhoun S."/>
            <person name="Kuo A."/>
            <person name="Mondo S."/>
            <person name="Pangilinan J."/>
            <person name="Riley R."/>
            <person name="Labutti K."/>
            <person name="Andreopoulos B."/>
            <person name="Lipzen A."/>
            <person name="Chen C."/>
            <person name="Yanf M."/>
            <person name="Daum C."/>
            <person name="Ng V."/>
            <person name="Clum A."/>
            <person name="Steindorff A."/>
            <person name="Ohm R."/>
            <person name="Martin F."/>
            <person name="Silar P."/>
            <person name="Natvig D."/>
            <person name="Lalanne C."/>
            <person name="Gautier V."/>
            <person name="Ament-Velasquez S.L."/>
            <person name="Kruys A."/>
            <person name="Hutchinson M.I."/>
            <person name="Powell A.J."/>
            <person name="Barry K."/>
            <person name="Miller A.N."/>
            <person name="Grigoriev I.V."/>
            <person name="Debuchy R."/>
            <person name="Gladieux P."/>
            <person name="Thoren M.H."/>
            <person name="Johannesson H."/>
        </authorList>
    </citation>
    <scope>NUCLEOTIDE SEQUENCE</scope>
    <source>
        <strain evidence="10">CBS 168.71</strain>
    </source>
</reference>
<comment type="cofactor">
    <cofactor evidence="1 8">
        <name>heme</name>
        <dbReference type="ChEBI" id="CHEBI:30413"/>
    </cofactor>
</comment>
<evidence type="ECO:0000313" key="10">
    <source>
        <dbReference type="EMBL" id="KAK3291278.1"/>
    </source>
</evidence>
<evidence type="ECO:0000256" key="6">
    <source>
        <dbReference type="ARBA" id="ARBA00023004"/>
    </source>
</evidence>
<dbReference type="CDD" id="cd00302">
    <property type="entry name" value="cytochrome_P450"/>
    <property type="match status" value="1"/>
</dbReference>
<protein>
    <submittedName>
        <fullName evidence="10">Cytochrome P450 oxidoreductase</fullName>
    </submittedName>
</protein>
<dbReference type="Proteomes" id="UP001278766">
    <property type="component" value="Unassembled WGS sequence"/>
</dbReference>
<dbReference type="Pfam" id="PF00067">
    <property type="entry name" value="p450"/>
    <property type="match status" value="1"/>
</dbReference>
<evidence type="ECO:0000256" key="4">
    <source>
        <dbReference type="ARBA" id="ARBA00022723"/>
    </source>
</evidence>
<dbReference type="RefSeq" id="XP_062654792.1">
    <property type="nucleotide sequence ID" value="XM_062805775.1"/>
</dbReference>
<dbReference type="SUPFAM" id="SSF48264">
    <property type="entry name" value="Cytochrome P450"/>
    <property type="match status" value="1"/>
</dbReference>
<feature type="transmembrane region" description="Helical" evidence="9">
    <location>
        <begin position="25"/>
        <end position="43"/>
    </location>
</feature>
<proteinExistence type="inferred from homology"/>
<dbReference type="PRINTS" id="PR00465">
    <property type="entry name" value="EP450IV"/>
</dbReference>
<keyword evidence="9" id="KW-0472">Membrane</keyword>
<keyword evidence="5" id="KW-0560">Oxidoreductase</keyword>
<keyword evidence="9" id="KW-0812">Transmembrane</keyword>
<keyword evidence="6 8" id="KW-0408">Iron</keyword>
<dbReference type="GeneID" id="87842723"/>
<dbReference type="Gene3D" id="1.10.630.10">
    <property type="entry name" value="Cytochrome P450"/>
    <property type="match status" value="1"/>
</dbReference>
<organism evidence="10 11">
    <name type="scientific">Chaetomium fimeti</name>
    <dbReference type="NCBI Taxonomy" id="1854472"/>
    <lineage>
        <taxon>Eukaryota</taxon>
        <taxon>Fungi</taxon>
        <taxon>Dikarya</taxon>
        <taxon>Ascomycota</taxon>
        <taxon>Pezizomycotina</taxon>
        <taxon>Sordariomycetes</taxon>
        <taxon>Sordariomycetidae</taxon>
        <taxon>Sordariales</taxon>
        <taxon>Chaetomiaceae</taxon>
        <taxon>Chaetomium</taxon>
    </lineage>
</organism>
<evidence type="ECO:0000256" key="1">
    <source>
        <dbReference type="ARBA" id="ARBA00001971"/>
    </source>
</evidence>
<gene>
    <name evidence="10" type="ORF">B0H64DRAFT_427287</name>
</gene>
<sequence length="528" mass="60412">MDFITPKVNVTAAQQDGLLDFQSPFTIGLSALVAFVFSFLIYVSSSPRIHPKAPAFTSDMTTFLGATGFTTRPWSFWVNSFKESKTGHFSFWLGRRHIVGITGHAARKMFYDHPALDFVSGAIILPFGIHFWPPIHDIFKPGFHGGRSNTFFLRRMVDMMKTEPLAKKLPDLVRDAREGSEVLMVDNSKAVIQPPEIWRTVFKQNVRLLFSNQVADDAQRFRRAVSNVDTLLHTVSHWNVLFSWLPAPSYIRRRLARRELVNLATEVVDERLKRTNCRADDPVQELIDNGDKREHIIEFFASVMFISTTNAHVIAGQLLNIMAIHPEWQEKVYKEIKAVGDAHSHNRDEPLVDKLAKIPLEIWESTVSFPTFDLVLKETIRMWTSFGVTRLNTSSDPIPIPGSDQVIPGNTFVIYNSSEVNFSEELYPNPTTFDPERFTEGREEFRKQPYGFLGWGQGKHPCAGIRWAKLQQITIVAHALALYKWSCCDENGGPDPYAKHRRELDSSKFFVLPPMYAKLEPRDESYYK</sequence>
<evidence type="ECO:0000313" key="11">
    <source>
        <dbReference type="Proteomes" id="UP001278766"/>
    </source>
</evidence>
<dbReference type="EMBL" id="JAUEPN010000010">
    <property type="protein sequence ID" value="KAK3291278.1"/>
    <property type="molecule type" value="Genomic_DNA"/>
</dbReference>
<dbReference type="GO" id="GO:0004497">
    <property type="term" value="F:monooxygenase activity"/>
    <property type="evidence" value="ECO:0007669"/>
    <property type="project" value="UniProtKB-KW"/>
</dbReference>
<feature type="binding site" description="axial binding residue" evidence="8">
    <location>
        <position position="462"/>
    </location>
    <ligand>
        <name>heme</name>
        <dbReference type="ChEBI" id="CHEBI:30413"/>
    </ligand>
    <ligandPart>
        <name>Fe</name>
        <dbReference type="ChEBI" id="CHEBI:18248"/>
    </ligandPart>
</feature>
<reference evidence="10" key="1">
    <citation type="journal article" date="2023" name="Mol. Phylogenet. Evol.">
        <title>Genome-scale phylogeny and comparative genomics of the fungal order Sordariales.</title>
        <authorList>
            <person name="Hensen N."/>
            <person name="Bonometti L."/>
            <person name="Westerberg I."/>
            <person name="Brannstrom I.O."/>
            <person name="Guillou S."/>
            <person name="Cros-Aarteil S."/>
            <person name="Calhoun S."/>
            <person name="Haridas S."/>
            <person name="Kuo A."/>
            <person name="Mondo S."/>
            <person name="Pangilinan J."/>
            <person name="Riley R."/>
            <person name="LaButti K."/>
            <person name="Andreopoulos B."/>
            <person name="Lipzen A."/>
            <person name="Chen C."/>
            <person name="Yan M."/>
            <person name="Daum C."/>
            <person name="Ng V."/>
            <person name="Clum A."/>
            <person name="Steindorff A."/>
            <person name="Ohm R.A."/>
            <person name="Martin F."/>
            <person name="Silar P."/>
            <person name="Natvig D.O."/>
            <person name="Lalanne C."/>
            <person name="Gautier V."/>
            <person name="Ament-Velasquez S.L."/>
            <person name="Kruys A."/>
            <person name="Hutchinson M.I."/>
            <person name="Powell A.J."/>
            <person name="Barry K."/>
            <person name="Miller A.N."/>
            <person name="Grigoriev I.V."/>
            <person name="Debuchy R."/>
            <person name="Gladieux P."/>
            <person name="Hiltunen Thoren M."/>
            <person name="Johannesson H."/>
        </authorList>
    </citation>
    <scope>NUCLEOTIDE SEQUENCE</scope>
    <source>
        <strain evidence="10">CBS 168.71</strain>
    </source>
</reference>
<dbReference type="GO" id="GO:0016125">
    <property type="term" value="P:sterol metabolic process"/>
    <property type="evidence" value="ECO:0007669"/>
    <property type="project" value="TreeGrafter"/>
</dbReference>
<keyword evidence="11" id="KW-1185">Reference proteome</keyword>
<evidence type="ECO:0000256" key="2">
    <source>
        <dbReference type="ARBA" id="ARBA00010617"/>
    </source>
</evidence>
<evidence type="ECO:0000256" key="3">
    <source>
        <dbReference type="ARBA" id="ARBA00022617"/>
    </source>
</evidence>
<dbReference type="PANTHER" id="PTHR24286">
    <property type="entry name" value="CYTOCHROME P450 26"/>
    <property type="match status" value="1"/>
</dbReference>
<keyword evidence="4 8" id="KW-0479">Metal-binding</keyword>